<dbReference type="SUPFAM" id="SSF57716">
    <property type="entry name" value="Glucocorticoid receptor-like (DNA-binding domain)"/>
    <property type="match status" value="1"/>
</dbReference>
<dbReference type="InterPro" id="IPR013088">
    <property type="entry name" value="Znf_NHR/GATA"/>
</dbReference>
<dbReference type="GO" id="GO:0008270">
    <property type="term" value="F:zinc ion binding"/>
    <property type="evidence" value="ECO:0007669"/>
    <property type="project" value="InterPro"/>
</dbReference>
<dbReference type="STRING" id="1198029.A0A1U7LJ91"/>
<dbReference type="GO" id="GO:0006355">
    <property type="term" value="P:regulation of DNA-templated transcription"/>
    <property type="evidence" value="ECO:0007669"/>
    <property type="project" value="InterPro"/>
</dbReference>
<reference evidence="2 3" key="1">
    <citation type="submission" date="2016-04" db="EMBL/GenBank/DDBJ databases">
        <title>Evolutionary innovation and constraint leading to complex multicellularity in the Ascomycota.</title>
        <authorList>
            <person name="Cisse O."/>
            <person name="Nguyen A."/>
            <person name="Hewitt D.A."/>
            <person name="Jedd G."/>
            <person name="Stajich J.E."/>
        </authorList>
    </citation>
    <scope>NUCLEOTIDE SEQUENCE [LARGE SCALE GENOMIC DNA]</scope>
    <source>
        <strain evidence="2 3">DAH-3</strain>
    </source>
</reference>
<proteinExistence type="predicted"/>
<name>A0A1U7LJ91_NEOID</name>
<keyword evidence="3" id="KW-1185">Reference proteome</keyword>
<accession>A0A1U7LJ91</accession>
<evidence type="ECO:0000313" key="3">
    <source>
        <dbReference type="Proteomes" id="UP000186594"/>
    </source>
</evidence>
<dbReference type="AlphaFoldDB" id="A0A1U7LJ91"/>
<organism evidence="2 3">
    <name type="scientific">Neolecta irregularis (strain DAH-3)</name>
    <dbReference type="NCBI Taxonomy" id="1198029"/>
    <lineage>
        <taxon>Eukaryota</taxon>
        <taxon>Fungi</taxon>
        <taxon>Dikarya</taxon>
        <taxon>Ascomycota</taxon>
        <taxon>Taphrinomycotina</taxon>
        <taxon>Neolectales</taxon>
        <taxon>Neolectaceae</taxon>
        <taxon>Neolecta</taxon>
    </lineage>
</organism>
<comment type="caution">
    <text evidence="2">The sequence shown here is derived from an EMBL/GenBank/DDBJ whole genome shotgun (WGS) entry which is preliminary data.</text>
</comment>
<evidence type="ECO:0000256" key="1">
    <source>
        <dbReference type="SAM" id="MobiDB-lite"/>
    </source>
</evidence>
<sequence length="98" mass="10812">MLTGYQSGDHPLIIERPSSLVTSGESICSLPMQPNIADGATNAPVQLDGPERPRKKNRKVKLPPDEYVCASCGTTDSPEWRKGPMGPKTYHVPFRFKM</sequence>
<protein>
    <submittedName>
        <fullName evidence="2">White collar 2 protein</fullName>
    </submittedName>
</protein>
<dbReference type="EMBL" id="LXFE01002894">
    <property type="protein sequence ID" value="OLL22714.1"/>
    <property type="molecule type" value="Genomic_DNA"/>
</dbReference>
<evidence type="ECO:0000313" key="2">
    <source>
        <dbReference type="EMBL" id="OLL22714.1"/>
    </source>
</evidence>
<gene>
    <name evidence="2" type="ORF">NEOLI_003070</name>
</gene>
<dbReference type="Gene3D" id="3.30.50.10">
    <property type="entry name" value="Erythroid Transcription Factor GATA-1, subunit A"/>
    <property type="match status" value="1"/>
</dbReference>
<dbReference type="OrthoDB" id="2162994at2759"/>
<feature type="region of interest" description="Disordered" evidence="1">
    <location>
        <begin position="32"/>
        <end position="60"/>
    </location>
</feature>
<dbReference type="Proteomes" id="UP000186594">
    <property type="component" value="Unassembled WGS sequence"/>
</dbReference>